<name>A0A0G1YIE9_9BACT</name>
<dbReference type="InterPro" id="IPR029063">
    <property type="entry name" value="SAM-dependent_MTases_sf"/>
</dbReference>
<accession>A0A0G1YIE9</accession>
<dbReference type="Gene3D" id="3.40.50.150">
    <property type="entry name" value="Vaccinia Virus protein VP39"/>
    <property type="match status" value="1"/>
</dbReference>
<proteinExistence type="predicted"/>
<dbReference type="CDD" id="cd02440">
    <property type="entry name" value="AdoMet_MTases"/>
    <property type="match status" value="1"/>
</dbReference>
<dbReference type="SUPFAM" id="SSF53335">
    <property type="entry name" value="S-adenosyl-L-methionine-dependent methyltransferases"/>
    <property type="match status" value="1"/>
</dbReference>
<gene>
    <name evidence="2" type="ORF">UY92_C0001G0030</name>
</gene>
<dbReference type="EMBL" id="LCRX01000001">
    <property type="protein sequence ID" value="KKW43016.1"/>
    <property type="molecule type" value="Genomic_DNA"/>
</dbReference>
<dbReference type="InterPro" id="IPR041698">
    <property type="entry name" value="Methyltransf_25"/>
</dbReference>
<protein>
    <recommendedName>
        <fullName evidence="1">Methyltransferase domain-containing protein</fullName>
    </recommendedName>
</protein>
<feature type="domain" description="Methyltransferase" evidence="1">
    <location>
        <begin position="73"/>
        <end position="153"/>
    </location>
</feature>
<dbReference type="Pfam" id="PF13649">
    <property type="entry name" value="Methyltransf_25"/>
    <property type="match status" value="1"/>
</dbReference>
<organism evidence="2 3">
    <name type="scientific">Candidatus Magasanikbacteria bacterium GW2011_GWA2_56_11</name>
    <dbReference type="NCBI Taxonomy" id="1619044"/>
    <lineage>
        <taxon>Bacteria</taxon>
        <taxon>Candidatus Magasanikiibacteriota</taxon>
    </lineage>
</organism>
<reference evidence="2 3" key="1">
    <citation type="journal article" date="2015" name="Nature">
        <title>rRNA introns, odd ribosomes, and small enigmatic genomes across a large radiation of phyla.</title>
        <authorList>
            <person name="Brown C.T."/>
            <person name="Hug L.A."/>
            <person name="Thomas B.C."/>
            <person name="Sharon I."/>
            <person name="Castelle C.J."/>
            <person name="Singh A."/>
            <person name="Wilkins M.J."/>
            <person name="Williams K.H."/>
            <person name="Banfield J.F."/>
        </authorList>
    </citation>
    <scope>NUCLEOTIDE SEQUENCE [LARGE SCALE GENOMIC DNA]</scope>
</reference>
<comment type="caution">
    <text evidence="2">The sequence shown here is derived from an EMBL/GenBank/DDBJ whole genome shotgun (WGS) entry which is preliminary data.</text>
</comment>
<evidence type="ECO:0000259" key="1">
    <source>
        <dbReference type="Pfam" id="PF13649"/>
    </source>
</evidence>
<evidence type="ECO:0000313" key="2">
    <source>
        <dbReference type="EMBL" id="KKW43016.1"/>
    </source>
</evidence>
<dbReference type="STRING" id="1619044.UY92_C0001G0030"/>
<evidence type="ECO:0000313" key="3">
    <source>
        <dbReference type="Proteomes" id="UP000033870"/>
    </source>
</evidence>
<dbReference type="AlphaFoldDB" id="A0A0G1YIE9"/>
<sequence>MLMAGYIDQKKDEWSGQVAAARTKDRSQYPGGPSASPAILATYARLINSAIAGKQAFTACVLGATPELRDMVLERGGNLTTLDISDEMIAKCAPLMRHQENTRETVRIASWLDASLPAAAFDLVLGDGASNNIPPDKQTEFFANLRRLLRPGGTLVLREGVIHPDRPVRTVAEISREFDEGGAHWFDTFYDLYLYSELTPRYRDPETSRTNLGAFWEEIRQARESGGLGQAAFEAMWWFRGKIIHTIYLKPELEKLMAGHFFLSPVAPDPDHLRMTKDSWLFFAGRPRNP</sequence>
<dbReference type="Proteomes" id="UP000033870">
    <property type="component" value="Unassembled WGS sequence"/>
</dbReference>